<dbReference type="PROSITE" id="PS51257">
    <property type="entry name" value="PROKAR_LIPOPROTEIN"/>
    <property type="match status" value="1"/>
</dbReference>
<sequence length="553" mass="60653">MKKILKTAGLLIALISIVTFSSCETTNLELTEDPNALPETAANPDLLLNKVQTEFAVAMQSFGTVGAEVSRLKYMFGRSYQDDAYSASTFNGTWASAYAVILKNNRLIAPIAEEKGLTKHIAIGQVIEAYTIVTLVDYFGDIPYSEAVSTTNLTPKLDAGKDVYAAALTLLDKAILNFNATSTASPAIDFYYNKNWATWIKLANTLKLKIYLQSKLVDPTAITKFNAIISSGSFIGAGEDFEFNWGISNSNPDSRHPLYIANYTPSGIEDGYQANWLMNEMKNGKTTQDPRMRYYFYRQVNTVPVSEQDLRCTVEPAPAHYAAGGYVYCRIDSDQGYWGRDHGNDEGIPNDRQKRTAVGVYPAGGKFDDNTFRAINGLTFGAAGGGITPIVLASTVDFWRAEAALSTGGTGDARAFMTAGIQKSLTKVRGFINRDKTAIASFAPALSADTNYINAVTDKYNAATSNAERLDVVITEFFISLFGNGTDAYNAYRRTGFPRRIQPNIDEKADGFIRSFLYPADVTGTNPNIKQKAKVTQRVFWDTNPETGFPFGN</sequence>
<reference evidence="2 3" key="1">
    <citation type="submission" date="2020-08" db="EMBL/GenBank/DDBJ databases">
        <title>Description of novel Flavobacterium F-400 isolate.</title>
        <authorList>
            <person name="Saticioglu I."/>
            <person name="Duman M."/>
            <person name="Altun S."/>
        </authorList>
    </citation>
    <scope>NUCLEOTIDE SEQUENCE [LARGE SCALE GENOMIC DNA]</scope>
    <source>
        <strain evidence="2 3">F-400</strain>
    </source>
</reference>
<keyword evidence="1" id="KW-0732">Signal</keyword>
<comment type="caution">
    <text evidence="2">The sequence shown here is derived from an EMBL/GenBank/DDBJ whole genome shotgun (WGS) entry which is preliminary data.</text>
</comment>
<protein>
    <submittedName>
        <fullName evidence="2">SusD/RagB family nutrient-binding outer membrane lipoprotein</fullName>
    </submittedName>
</protein>
<dbReference type="Proteomes" id="UP000621670">
    <property type="component" value="Unassembled WGS sequence"/>
</dbReference>
<evidence type="ECO:0000256" key="1">
    <source>
        <dbReference type="SAM" id="SignalP"/>
    </source>
</evidence>
<gene>
    <name evidence="2" type="ORF">H8R26_12070</name>
</gene>
<dbReference type="Pfam" id="PF12741">
    <property type="entry name" value="SusD-like"/>
    <property type="match status" value="1"/>
</dbReference>
<dbReference type="Gene3D" id="1.25.40.390">
    <property type="match status" value="1"/>
</dbReference>
<proteinExistence type="predicted"/>
<keyword evidence="2" id="KW-0449">Lipoprotein</keyword>
<dbReference type="InterPro" id="IPR024302">
    <property type="entry name" value="SusD-like"/>
</dbReference>
<feature type="chain" id="PRO_5045556373" evidence="1">
    <location>
        <begin position="22"/>
        <end position="553"/>
    </location>
</feature>
<evidence type="ECO:0000313" key="3">
    <source>
        <dbReference type="Proteomes" id="UP000621670"/>
    </source>
</evidence>
<dbReference type="InterPro" id="IPR011990">
    <property type="entry name" value="TPR-like_helical_dom_sf"/>
</dbReference>
<keyword evidence="3" id="KW-1185">Reference proteome</keyword>
<evidence type="ECO:0000313" key="2">
    <source>
        <dbReference type="EMBL" id="MBC5864160.1"/>
    </source>
</evidence>
<dbReference type="RefSeq" id="WP_166138128.1">
    <property type="nucleotide sequence ID" value="NZ_JAAOBY010000008.1"/>
</dbReference>
<dbReference type="InterPro" id="IPR041662">
    <property type="entry name" value="SusD-like_2"/>
</dbReference>
<dbReference type="Pfam" id="PF12771">
    <property type="entry name" value="SusD-like_2"/>
    <property type="match status" value="1"/>
</dbReference>
<organism evidence="2 3">
    <name type="scientific">Flavobacterium turcicum</name>
    <dbReference type="NCBI Taxonomy" id="2764718"/>
    <lineage>
        <taxon>Bacteria</taxon>
        <taxon>Pseudomonadati</taxon>
        <taxon>Bacteroidota</taxon>
        <taxon>Flavobacteriia</taxon>
        <taxon>Flavobacteriales</taxon>
        <taxon>Flavobacteriaceae</taxon>
        <taxon>Flavobacterium</taxon>
    </lineage>
</organism>
<accession>A0ABR7JIL0</accession>
<dbReference type="EMBL" id="JACRUM010000007">
    <property type="protein sequence ID" value="MBC5864160.1"/>
    <property type="molecule type" value="Genomic_DNA"/>
</dbReference>
<feature type="signal peptide" evidence="1">
    <location>
        <begin position="1"/>
        <end position="21"/>
    </location>
</feature>
<dbReference type="SUPFAM" id="SSF48452">
    <property type="entry name" value="TPR-like"/>
    <property type="match status" value="1"/>
</dbReference>
<name>A0ABR7JIL0_9FLAO</name>